<proteinExistence type="predicted"/>
<dbReference type="CDD" id="cd04486">
    <property type="entry name" value="YhcR_OBF_like"/>
    <property type="match status" value="1"/>
</dbReference>
<dbReference type="SUPFAM" id="SSF56219">
    <property type="entry name" value="DNase I-like"/>
    <property type="match status" value="1"/>
</dbReference>
<dbReference type="InterPro" id="IPR011049">
    <property type="entry name" value="Serralysin-like_metalloprot_C"/>
</dbReference>
<evidence type="ECO:0000313" key="5">
    <source>
        <dbReference type="EMBL" id="SHJ00479.1"/>
    </source>
</evidence>
<dbReference type="InterPro" id="IPR005135">
    <property type="entry name" value="Endo/exonuclease/phosphatase"/>
</dbReference>
<evidence type="ECO:0000313" key="6">
    <source>
        <dbReference type="Proteomes" id="UP000184387"/>
    </source>
</evidence>
<dbReference type="InterPro" id="IPR001343">
    <property type="entry name" value="Hemolysn_Ca-bd"/>
</dbReference>
<evidence type="ECO:0000256" key="2">
    <source>
        <dbReference type="ARBA" id="ARBA00022737"/>
    </source>
</evidence>
<dbReference type="GO" id="GO:0003824">
    <property type="term" value="F:catalytic activity"/>
    <property type="evidence" value="ECO:0007669"/>
    <property type="project" value="InterPro"/>
</dbReference>
<dbReference type="PANTHER" id="PTHR42834">
    <property type="entry name" value="ENDONUCLEASE/EXONUCLEASE/PHOSPHATASE FAMILY PROTEIN (AFU_ORTHOLOGUE AFUA_3G09210)"/>
    <property type="match status" value="1"/>
</dbReference>
<dbReference type="Gene3D" id="2.150.10.10">
    <property type="entry name" value="Serralysin-like metalloprotease, C-terminal"/>
    <property type="match status" value="1"/>
</dbReference>
<gene>
    <name evidence="5" type="ORF">SAMN02745194_01549</name>
</gene>
<keyword evidence="1" id="KW-0732">Signal</keyword>
<reference evidence="5 6" key="1">
    <citation type="submission" date="2016-11" db="EMBL/GenBank/DDBJ databases">
        <authorList>
            <person name="Jaros S."/>
            <person name="Januszkiewicz K."/>
            <person name="Wedrychowicz H."/>
        </authorList>
    </citation>
    <scope>NUCLEOTIDE SEQUENCE [LARGE SCALE GENOMIC DNA]</scope>
    <source>
        <strain evidence="5 6">DSM 14916</strain>
    </source>
</reference>
<dbReference type="RefSeq" id="WP_086061986.1">
    <property type="nucleotide sequence ID" value="NZ_FQZF01000007.1"/>
</dbReference>
<dbReference type="SUPFAM" id="SSF141072">
    <property type="entry name" value="CalX-like"/>
    <property type="match status" value="1"/>
</dbReference>
<name>A0A1M6FS81_9PROT</name>
<dbReference type="GO" id="GO:0005509">
    <property type="term" value="F:calcium ion binding"/>
    <property type="evidence" value="ECO:0007669"/>
    <property type="project" value="InterPro"/>
</dbReference>
<dbReference type="Pfam" id="PF03160">
    <property type="entry name" value="Calx-beta"/>
    <property type="match status" value="1"/>
</dbReference>
<dbReference type="Pfam" id="PF00353">
    <property type="entry name" value="HemolysinCabind"/>
    <property type="match status" value="3"/>
</dbReference>
<dbReference type="STRING" id="198092.SAMN02745194_01549"/>
<dbReference type="SUPFAM" id="SSF51120">
    <property type="entry name" value="beta-Roll"/>
    <property type="match status" value="2"/>
</dbReference>
<dbReference type="GO" id="GO:0007154">
    <property type="term" value="P:cell communication"/>
    <property type="evidence" value="ECO:0007669"/>
    <property type="project" value="InterPro"/>
</dbReference>
<protein>
    <recommendedName>
        <fullName evidence="4">Calx-beta domain-containing protein</fullName>
    </recommendedName>
</protein>
<dbReference type="EMBL" id="FQZF01000007">
    <property type="protein sequence ID" value="SHJ00479.1"/>
    <property type="molecule type" value="Genomic_DNA"/>
</dbReference>
<dbReference type="InterPro" id="IPR038081">
    <property type="entry name" value="CalX-like_sf"/>
</dbReference>
<dbReference type="SMART" id="SM00237">
    <property type="entry name" value="Calx_beta"/>
    <property type="match status" value="1"/>
</dbReference>
<dbReference type="InterPro" id="IPR036691">
    <property type="entry name" value="Endo/exonu/phosph_ase_sf"/>
</dbReference>
<feature type="domain" description="Calx-beta" evidence="4">
    <location>
        <begin position="206"/>
        <end position="305"/>
    </location>
</feature>
<dbReference type="GO" id="GO:0016020">
    <property type="term" value="C:membrane"/>
    <property type="evidence" value="ECO:0007669"/>
    <property type="project" value="InterPro"/>
</dbReference>
<dbReference type="Gene3D" id="2.60.40.2030">
    <property type="match status" value="1"/>
</dbReference>
<dbReference type="PROSITE" id="PS00330">
    <property type="entry name" value="HEMOLYSIN_CALCIUM"/>
    <property type="match status" value="3"/>
</dbReference>
<dbReference type="OrthoDB" id="7229655at2"/>
<accession>A0A1M6FS81</accession>
<dbReference type="InterPro" id="IPR018511">
    <property type="entry name" value="Hemolysin-typ_Ca-bd_CS"/>
</dbReference>
<keyword evidence="2" id="KW-0677">Repeat</keyword>
<evidence type="ECO:0000256" key="1">
    <source>
        <dbReference type="ARBA" id="ARBA00022729"/>
    </source>
</evidence>
<keyword evidence="6" id="KW-1185">Reference proteome</keyword>
<sequence>MSNTYWSLRNQGSLTQNWADTGLIAADDNWAAVPSIGAYRGDELTAATGTDPRSVTADGSTGPVDVIANQTSTAINNGGVAEFEIADPTVALQGSGTADAPHLVIHLDTTGVQNIQLSFTARDIDGTADNATQQVAVQYRLGASGSWTDLPAGYIADATTGPGEANLATSISVTLPPDASNQPQLELRIMTTNAVGNDEWVGIDDIAVTSTPLGATTVSISDAQVVEGNDGTQSLVFTVTRSDEDSAFTVDFATAAGTATEGADFTGAAGTVSFGQGDGLTRTITVQVSGDTVVEGDETLSVLLSNATGGIQIGDGTATGTIANDDVEITRIFDIQGAGHVSERVGEKVTTEGVVTGIYRKANGERGFFIQDPEGDGNDATSDAILVFTGGSYADVAVGDLVRVSATVTEFTRAGQAANLSVTELTGATVTRTGSVAIDPATGLPAGITPVVIGDGSAPGERVAPTGDFGDDPAAGSFDIANHAIDFYESLEGMAVTLEGFQATAPSSSFTESWGVTNGAANPDQTPHGGVIASEETPFTSHAPGETGSYDFNPERVQLENDLDNNKDGTLDFAWTNNAGAQFGDATGILHYDRGAFEVHVTEAQVPVNTLTQKEVTTIEAHADRIRIASFNVENLAPSDGTPELDATPDKLDRLVTAIRDNLKLPEIIALQEVQDSTGASDNGVVDATQTLRELIQAIYNQTGKLYAAIDAPPENNQDGGAPGGNIRVAYLFDPEAVRAAGTAELDGFNNLTLVSGADDASTPYQELIYSYPTENRIGVDAPEFDPYVDANGANQGGTRKSVPVVFESVLSGENFLVVNNHFNSKGGSNALFGTDQDTPVTNEDMNQSAYRREAQAEAVRDYIEGMLGAVPKVIVTGDVNEYQFFPATKILTGELEMTSTWQGGAAENTPPTLIPGTQILFPTIESLPENERYTYVFEGNSQVLDQILLSAAANAGMQYDAVHMNAEFADQISDHDPSVVSFVLARSAALATEGDDVIDGRAFGQRFGAAANLAGDDIIQGLGGNDRIAAGTGNDWLEGNQGNDVLIADAGDDTLLGGEGNDRLLGKAGNDTMIGGTGDDTYLVDDAGDLVIELAGGGADRVVASIDHVLAAEVERLQLSGNAVSGTGNALDNALHGTDLANQLFGGAGNDKLYGHAGDDLLVGGPGRDLLTGGEGADRFRIQGAPDGINRTTITDFAAGEDRIELDSAIYTALTGTGPIAAEEFGLGRGASTAEQHILYDAASGKIFYDADGAGGAAAVTIGLTQPNAGLTAADIWVV</sequence>
<dbReference type="Gene3D" id="2.60.120.260">
    <property type="entry name" value="Galactose-binding domain-like"/>
    <property type="match status" value="1"/>
</dbReference>
<dbReference type="Gene3D" id="3.60.10.10">
    <property type="entry name" value="Endonuclease/exonuclease/phosphatase"/>
    <property type="match status" value="1"/>
</dbReference>
<dbReference type="AlphaFoldDB" id="A0A1M6FS81"/>
<evidence type="ECO:0000259" key="4">
    <source>
        <dbReference type="SMART" id="SM00237"/>
    </source>
</evidence>
<dbReference type="PANTHER" id="PTHR42834:SF1">
    <property type="entry name" value="ENDONUCLEASE_EXONUCLEASE_PHOSPHATASE FAMILY PROTEIN (AFU_ORTHOLOGUE AFUA_3G09210)"/>
    <property type="match status" value="1"/>
</dbReference>
<dbReference type="PRINTS" id="PR00313">
    <property type="entry name" value="CABNDNGRPT"/>
</dbReference>
<dbReference type="Pfam" id="PF03372">
    <property type="entry name" value="Exo_endo_phos"/>
    <property type="match status" value="1"/>
</dbReference>
<dbReference type="InterPro" id="IPR003644">
    <property type="entry name" value="Calx_beta"/>
</dbReference>
<dbReference type="Proteomes" id="UP000184387">
    <property type="component" value="Unassembled WGS sequence"/>
</dbReference>
<keyword evidence="3" id="KW-0106">Calcium</keyword>
<evidence type="ECO:0000256" key="3">
    <source>
        <dbReference type="ARBA" id="ARBA00022837"/>
    </source>
</evidence>
<organism evidence="5 6">
    <name type="scientific">Muricoccus roseus</name>
    <dbReference type="NCBI Taxonomy" id="198092"/>
    <lineage>
        <taxon>Bacteria</taxon>
        <taxon>Pseudomonadati</taxon>
        <taxon>Pseudomonadota</taxon>
        <taxon>Alphaproteobacteria</taxon>
        <taxon>Acetobacterales</taxon>
        <taxon>Roseomonadaceae</taxon>
        <taxon>Muricoccus</taxon>
    </lineage>
</organism>